<evidence type="ECO:0000256" key="1">
    <source>
        <dbReference type="SAM" id="SignalP"/>
    </source>
</evidence>
<evidence type="ECO:0000313" key="2">
    <source>
        <dbReference type="EMBL" id="SDX79977.1"/>
    </source>
</evidence>
<organism evidence="2 3">
    <name type="scientific">Amycolatopsis xylanica</name>
    <dbReference type="NCBI Taxonomy" id="589385"/>
    <lineage>
        <taxon>Bacteria</taxon>
        <taxon>Bacillati</taxon>
        <taxon>Actinomycetota</taxon>
        <taxon>Actinomycetes</taxon>
        <taxon>Pseudonocardiales</taxon>
        <taxon>Pseudonocardiaceae</taxon>
        <taxon>Amycolatopsis</taxon>
    </lineage>
</organism>
<accession>A0A1H3EN28</accession>
<protein>
    <submittedName>
        <fullName evidence="2">SurA N-terminal domain-containing protein</fullName>
    </submittedName>
</protein>
<sequence>MIRIMGRPRALVAVLAGCLLLAGCGSGPGQVGAAAIINGRTISVDDVQRLIDKAVKEQPAAQQLAQQHKLSLVGREVVRQEVLHELTTLVAKRENVSVSAAELAAAMQNDPLAQPMASAGETGNVAPELVSRVRDRAQVLTDLLLQEKIGQKSFSTQTVTIDAMSIGGDDAAGSVDAKTARDKAFATAKRFASSPEVAANEIKQDKQPQLGLKLIASQSQPGAYPVFGAPVNSVLTFQLSPQQLSWVVVVVRARAIGAPAPVDPQQAPGRDQVALYGLRLLQPAFAELNAKISPRYGVWDPIAMGLAENEATTQGAVLPISGTTPKP</sequence>
<dbReference type="PROSITE" id="PS51257">
    <property type="entry name" value="PROKAR_LIPOPROTEIN"/>
    <property type="match status" value="1"/>
</dbReference>
<reference evidence="2 3" key="1">
    <citation type="submission" date="2016-10" db="EMBL/GenBank/DDBJ databases">
        <authorList>
            <person name="de Groot N.N."/>
        </authorList>
    </citation>
    <scope>NUCLEOTIDE SEQUENCE [LARGE SCALE GENOMIC DNA]</scope>
    <source>
        <strain evidence="2 3">CPCC 202699</strain>
    </source>
</reference>
<dbReference type="InterPro" id="IPR027304">
    <property type="entry name" value="Trigger_fact/SurA_dom_sf"/>
</dbReference>
<name>A0A1H3EN28_9PSEU</name>
<dbReference type="AlphaFoldDB" id="A0A1H3EN28"/>
<feature type="signal peptide" evidence="1">
    <location>
        <begin position="1"/>
        <end position="33"/>
    </location>
</feature>
<dbReference type="STRING" id="589385.SAMN05421504_103895"/>
<evidence type="ECO:0000313" key="3">
    <source>
        <dbReference type="Proteomes" id="UP000199515"/>
    </source>
</evidence>
<gene>
    <name evidence="2" type="ORF">SAMN05421504_103895</name>
</gene>
<keyword evidence="1" id="KW-0732">Signal</keyword>
<feature type="chain" id="PRO_5011667788" evidence="1">
    <location>
        <begin position="34"/>
        <end position="327"/>
    </location>
</feature>
<dbReference type="SUPFAM" id="SSF109998">
    <property type="entry name" value="Triger factor/SurA peptide-binding domain-like"/>
    <property type="match status" value="1"/>
</dbReference>
<dbReference type="EMBL" id="FNON01000003">
    <property type="protein sequence ID" value="SDX79977.1"/>
    <property type="molecule type" value="Genomic_DNA"/>
</dbReference>
<dbReference type="Proteomes" id="UP000199515">
    <property type="component" value="Unassembled WGS sequence"/>
</dbReference>
<keyword evidence="3" id="KW-1185">Reference proteome</keyword>
<proteinExistence type="predicted"/>